<sequence>MFYYSYISVYCMNTVRLDYYIIIIAYNIFNRSSITSASRLPVIVIGFTINYFNNMSGCTTIQQSFIDNFNLNSFVLIFIFDYREFCLWIRINGITARVRSERFQTTIDKD</sequence>
<reference evidence="1" key="1">
    <citation type="submission" date="2021-05" db="EMBL/GenBank/DDBJ databases">
        <authorList>
            <person name="Alioto T."/>
            <person name="Alioto T."/>
            <person name="Gomez Garrido J."/>
        </authorList>
    </citation>
    <scope>NUCLEOTIDE SEQUENCE</scope>
</reference>
<dbReference type="EMBL" id="HBUF01081014">
    <property type="protein sequence ID" value="CAG6632890.1"/>
    <property type="molecule type" value="Transcribed_RNA"/>
</dbReference>
<evidence type="ECO:0000313" key="1">
    <source>
        <dbReference type="EMBL" id="CAG6632890.1"/>
    </source>
</evidence>
<protein>
    <submittedName>
        <fullName evidence="1">Uncharacterized protein</fullName>
    </submittedName>
</protein>
<dbReference type="AlphaFoldDB" id="A0A8D8QJ63"/>
<proteinExistence type="predicted"/>
<accession>A0A8D8QJ63</accession>
<name>A0A8D8QJ63_9HEMI</name>
<organism evidence="1">
    <name type="scientific">Cacopsylla melanoneura</name>
    <dbReference type="NCBI Taxonomy" id="428564"/>
    <lineage>
        <taxon>Eukaryota</taxon>
        <taxon>Metazoa</taxon>
        <taxon>Ecdysozoa</taxon>
        <taxon>Arthropoda</taxon>
        <taxon>Hexapoda</taxon>
        <taxon>Insecta</taxon>
        <taxon>Pterygota</taxon>
        <taxon>Neoptera</taxon>
        <taxon>Paraneoptera</taxon>
        <taxon>Hemiptera</taxon>
        <taxon>Sternorrhyncha</taxon>
        <taxon>Psylloidea</taxon>
        <taxon>Psyllidae</taxon>
        <taxon>Psyllinae</taxon>
        <taxon>Cacopsylla</taxon>
    </lineage>
</organism>